<dbReference type="AlphaFoldDB" id="A0A423PPP0"/>
<proteinExistence type="predicted"/>
<organism evidence="1 2">
    <name type="scientific">Salinisphaera japonica YTM-1</name>
    <dbReference type="NCBI Taxonomy" id="1209778"/>
    <lineage>
        <taxon>Bacteria</taxon>
        <taxon>Pseudomonadati</taxon>
        <taxon>Pseudomonadota</taxon>
        <taxon>Gammaproteobacteria</taxon>
        <taxon>Salinisphaerales</taxon>
        <taxon>Salinisphaeraceae</taxon>
        <taxon>Salinisphaera</taxon>
    </lineage>
</organism>
<dbReference type="InParanoid" id="A0A423PPP0"/>
<evidence type="ECO:0000313" key="2">
    <source>
        <dbReference type="Proteomes" id="UP000285310"/>
    </source>
</evidence>
<reference evidence="1 2" key="1">
    <citation type="submission" date="2013-10" db="EMBL/GenBank/DDBJ databases">
        <title>Salinisphaera japonica YTM-1 Genome Sequencing.</title>
        <authorList>
            <person name="Lai Q."/>
            <person name="Li C."/>
            <person name="Shao Z."/>
        </authorList>
    </citation>
    <scope>NUCLEOTIDE SEQUENCE [LARGE SCALE GENOMIC DNA]</scope>
    <source>
        <strain evidence="1 2">YTM-1</strain>
    </source>
</reference>
<sequence>MIGAMDDFIDADDIEMIATDVTLDESGPTTVSAVLITQSP</sequence>
<protein>
    <submittedName>
        <fullName evidence="1">Uncharacterized protein</fullName>
    </submittedName>
</protein>
<accession>A0A423PPP0</accession>
<dbReference type="EMBL" id="AYKG01000025">
    <property type="protein sequence ID" value="ROO27584.1"/>
    <property type="molecule type" value="Genomic_DNA"/>
</dbReference>
<name>A0A423PPP0_9GAMM</name>
<dbReference type="Proteomes" id="UP000285310">
    <property type="component" value="Unassembled WGS sequence"/>
</dbReference>
<comment type="caution">
    <text evidence="1">The sequence shown here is derived from an EMBL/GenBank/DDBJ whole genome shotgun (WGS) entry which is preliminary data.</text>
</comment>
<gene>
    <name evidence="1" type="ORF">SAJA_09105</name>
</gene>
<keyword evidence="2" id="KW-1185">Reference proteome</keyword>
<evidence type="ECO:0000313" key="1">
    <source>
        <dbReference type="EMBL" id="ROO27584.1"/>
    </source>
</evidence>